<dbReference type="AlphaFoldDB" id="A0A975GUA5"/>
<dbReference type="EMBL" id="CP061800">
    <property type="protein sequence ID" value="QTA93960.1"/>
    <property type="molecule type" value="Genomic_DNA"/>
</dbReference>
<gene>
    <name evidence="1" type="ORF">dnm_100700</name>
</gene>
<proteinExistence type="predicted"/>
<protein>
    <submittedName>
        <fullName evidence="1">Uncharacterized protein</fullName>
    </submittedName>
</protein>
<dbReference type="Proteomes" id="UP000663722">
    <property type="component" value="Chromosome"/>
</dbReference>
<name>A0A975GUA5_9BACT</name>
<keyword evidence="2" id="KW-1185">Reference proteome</keyword>
<accession>A0A975GUA5</accession>
<dbReference type="RefSeq" id="WP_207680655.1">
    <property type="nucleotide sequence ID" value="NZ_CP061800.1"/>
</dbReference>
<sequence>MLFTAKEMGYSKKNFSEPLILNTKDAWMQFSKKADEEKKRETLKSAAKRLLQGGMIQNLTEKYIGN</sequence>
<evidence type="ECO:0000313" key="2">
    <source>
        <dbReference type="Proteomes" id="UP000663722"/>
    </source>
</evidence>
<evidence type="ECO:0000313" key="1">
    <source>
        <dbReference type="EMBL" id="QTA93960.1"/>
    </source>
</evidence>
<reference evidence="1" key="1">
    <citation type="journal article" date="2021" name="Microb. Physiol.">
        <title>Proteogenomic Insights into the Physiology of Marine, Sulfate-Reducing, Filamentous Desulfonema limicola and Desulfonema magnum.</title>
        <authorList>
            <person name="Schnaars V."/>
            <person name="Wohlbrand L."/>
            <person name="Scheve S."/>
            <person name="Hinrichs C."/>
            <person name="Reinhardt R."/>
            <person name="Rabus R."/>
        </authorList>
    </citation>
    <scope>NUCLEOTIDE SEQUENCE</scope>
    <source>
        <strain evidence="1">4be13</strain>
    </source>
</reference>
<dbReference type="KEGG" id="dmm:dnm_100700"/>
<organism evidence="1 2">
    <name type="scientific">Desulfonema magnum</name>
    <dbReference type="NCBI Taxonomy" id="45655"/>
    <lineage>
        <taxon>Bacteria</taxon>
        <taxon>Pseudomonadati</taxon>
        <taxon>Thermodesulfobacteriota</taxon>
        <taxon>Desulfobacteria</taxon>
        <taxon>Desulfobacterales</taxon>
        <taxon>Desulfococcaceae</taxon>
        <taxon>Desulfonema</taxon>
    </lineage>
</organism>